<proteinExistence type="inferred from homology"/>
<keyword evidence="1" id="KW-0227">DNA damage</keyword>
<keyword evidence="1" id="KW-0547">Nucleotide-binding</keyword>
<gene>
    <name evidence="4" type="ORF">VP01_1077g9</name>
</gene>
<feature type="domain" description="DNA helicase Pif1-like DEAD-box helicase" evidence="3">
    <location>
        <begin position="23"/>
        <end position="103"/>
    </location>
</feature>
<keyword evidence="1" id="KW-0347">Helicase</keyword>
<dbReference type="EC" id="5.6.2.3" evidence="1"/>
<keyword evidence="5" id="KW-1185">Reference proteome</keyword>
<evidence type="ECO:0000256" key="1">
    <source>
        <dbReference type="RuleBase" id="RU363044"/>
    </source>
</evidence>
<comment type="similarity">
    <text evidence="1">Belongs to the helicase family.</text>
</comment>
<dbReference type="InterPro" id="IPR010285">
    <property type="entry name" value="DNA_helicase_pif1-like_DEAD"/>
</dbReference>
<keyword evidence="2" id="KW-0472">Membrane</keyword>
<dbReference type="GO" id="GO:0006281">
    <property type="term" value="P:DNA repair"/>
    <property type="evidence" value="ECO:0007669"/>
    <property type="project" value="UniProtKB-KW"/>
</dbReference>
<dbReference type="GO" id="GO:0005524">
    <property type="term" value="F:ATP binding"/>
    <property type="evidence" value="ECO:0007669"/>
    <property type="project" value="UniProtKB-KW"/>
</dbReference>
<dbReference type="VEuPathDB" id="FungiDB:VP01_1077g9"/>
<reference evidence="4 5" key="1">
    <citation type="submission" date="2015-08" db="EMBL/GenBank/DDBJ databases">
        <title>Next Generation Sequencing and Analysis of the Genome of Puccinia sorghi L Schw, the Causal Agent of Maize Common Rust.</title>
        <authorList>
            <person name="Rochi L."/>
            <person name="Burguener G."/>
            <person name="Darino M."/>
            <person name="Turjanski A."/>
            <person name="Kreff E."/>
            <person name="Dieguez M.J."/>
            <person name="Sacco F."/>
        </authorList>
    </citation>
    <scope>NUCLEOTIDE SEQUENCE [LARGE SCALE GENOMIC DNA]</scope>
    <source>
        <strain evidence="4 5">RO10H11247</strain>
    </source>
</reference>
<dbReference type="AlphaFoldDB" id="A0A0L6VTI2"/>
<dbReference type="Pfam" id="PF05970">
    <property type="entry name" value="PIF1"/>
    <property type="match status" value="1"/>
</dbReference>
<dbReference type="EMBL" id="LAVV01000865">
    <property type="protein sequence ID" value="KNZ64001.1"/>
    <property type="molecule type" value="Genomic_DNA"/>
</dbReference>
<evidence type="ECO:0000313" key="4">
    <source>
        <dbReference type="EMBL" id="KNZ64001.1"/>
    </source>
</evidence>
<dbReference type="GO" id="GO:0016887">
    <property type="term" value="F:ATP hydrolysis activity"/>
    <property type="evidence" value="ECO:0007669"/>
    <property type="project" value="RHEA"/>
</dbReference>
<evidence type="ECO:0000313" key="5">
    <source>
        <dbReference type="Proteomes" id="UP000037035"/>
    </source>
</evidence>
<dbReference type="GO" id="GO:0006310">
    <property type="term" value="P:DNA recombination"/>
    <property type="evidence" value="ECO:0007669"/>
    <property type="project" value="UniProtKB-KW"/>
</dbReference>
<comment type="cofactor">
    <cofactor evidence="1">
        <name>Mg(2+)</name>
        <dbReference type="ChEBI" id="CHEBI:18420"/>
    </cofactor>
</comment>
<sequence length="107" mass="12125">MLQSQQQQLFFYFCCGGITKLPERAHFYHNCLSAHTSSQRPLIYYDGPVGCSKTFLLNFFTQNLCFHNVCFIIVAFSSVTSLILCLATTAHSGFKITLKFDFNSAFS</sequence>
<keyword evidence="1" id="KW-0378">Hydrolase</keyword>
<keyword evidence="2" id="KW-0812">Transmembrane</keyword>
<feature type="transmembrane region" description="Helical" evidence="2">
    <location>
        <begin position="66"/>
        <end position="90"/>
    </location>
</feature>
<comment type="caution">
    <text evidence="4">The sequence shown here is derived from an EMBL/GenBank/DDBJ whole genome shotgun (WGS) entry which is preliminary data.</text>
</comment>
<name>A0A0L6VTI2_9BASI</name>
<dbReference type="GO" id="GO:0043139">
    <property type="term" value="F:5'-3' DNA helicase activity"/>
    <property type="evidence" value="ECO:0007669"/>
    <property type="project" value="UniProtKB-EC"/>
</dbReference>
<organism evidence="4 5">
    <name type="scientific">Puccinia sorghi</name>
    <dbReference type="NCBI Taxonomy" id="27349"/>
    <lineage>
        <taxon>Eukaryota</taxon>
        <taxon>Fungi</taxon>
        <taxon>Dikarya</taxon>
        <taxon>Basidiomycota</taxon>
        <taxon>Pucciniomycotina</taxon>
        <taxon>Pucciniomycetes</taxon>
        <taxon>Pucciniales</taxon>
        <taxon>Pucciniaceae</taxon>
        <taxon>Puccinia</taxon>
    </lineage>
</organism>
<accession>A0A0L6VTI2</accession>
<keyword evidence="1" id="KW-0233">DNA recombination</keyword>
<dbReference type="Proteomes" id="UP000037035">
    <property type="component" value="Unassembled WGS sequence"/>
</dbReference>
<keyword evidence="2" id="KW-1133">Transmembrane helix</keyword>
<comment type="catalytic activity">
    <reaction evidence="1">
        <text>ATP + H2O = ADP + phosphate + H(+)</text>
        <dbReference type="Rhea" id="RHEA:13065"/>
        <dbReference type="ChEBI" id="CHEBI:15377"/>
        <dbReference type="ChEBI" id="CHEBI:15378"/>
        <dbReference type="ChEBI" id="CHEBI:30616"/>
        <dbReference type="ChEBI" id="CHEBI:43474"/>
        <dbReference type="ChEBI" id="CHEBI:456216"/>
        <dbReference type="EC" id="5.6.2.3"/>
    </reaction>
</comment>
<protein>
    <recommendedName>
        <fullName evidence="1">ATP-dependent DNA helicase</fullName>
        <ecNumber evidence="1">5.6.2.3</ecNumber>
    </recommendedName>
</protein>
<evidence type="ECO:0000256" key="2">
    <source>
        <dbReference type="SAM" id="Phobius"/>
    </source>
</evidence>
<keyword evidence="1" id="KW-0067">ATP-binding</keyword>
<keyword evidence="1" id="KW-0234">DNA repair</keyword>
<dbReference type="GO" id="GO:0000723">
    <property type="term" value="P:telomere maintenance"/>
    <property type="evidence" value="ECO:0007669"/>
    <property type="project" value="InterPro"/>
</dbReference>
<evidence type="ECO:0000259" key="3">
    <source>
        <dbReference type="Pfam" id="PF05970"/>
    </source>
</evidence>